<dbReference type="Proteomes" id="UP000515154">
    <property type="component" value="Linkage group LG24"/>
</dbReference>
<evidence type="ECO:0000256" key="1">
    <source>
        <dbReference type="SAM" id="Phobius"/>
    </source>
</evidence>
<dbReference type="PROSITE" id="PS51221">
    <property type="entry name" value="TTL"/>
    <property type="match status" value="1"/>
</dbReference>
<gene>
    <name evidence="3" type="primary">LOC115224063</name>
</gene>
<dbReference type="Pfam" id="PF03133">
    <property type="entry name" value="TTL"/>
    <property type="match status" value="1"/>
</dbReference>
<dbReference type="PANTHER" id="PTHR47113">
    <property type="entry name" value="LD09343P"/>
    <property type="match status" value="1"/>
</dbReference>
<keyword evidence="1" id="KW-0812">Transmembrane</keyword>
<dbReference type="RefSeq" id="XP_036368574.1">
    <property type="nucleotide sequence ID" value="XM_036512681.1"/>
</dbReference>
<dbReference type="PANTHER" id="PTHR47113:SF1">
    <property type="entry name" value="LD09343P"/>
    <property type="match status" value="1"/>
</dbReference>
<proteinExistence type="predicted"/>
<organism evidence="2 3">
    <name type="scientific">Octopus sinensis</name>
    <name type="common">East Asian common octopus</name>
    <dbReference type="NCBI Taxonomy" id="2607531"/>
    <lineage>
        <taxon>Eukaryota</taxon>
        <taxon>Metazoa</taxon>
        <taxon>Spiralia</taxon>
        <taxon>Lophotrochozoa</taxon>
        <taxon>Mollusca</taxon>
        <taxon>Cephalopoda</taxon>
        <taxon>Coleoidea</taxon>
        <taxon>Octopodiformes</taxon>
        <taxon>Octopoda</taxon>
        <taxon>Incirrata</taxon>
        <taxon>Octopodidae</taxon>
        <taxon>Octopus</taxon>
    </lineage>
</organism>
<sequence>MSHDQSEFRARMDYFCVFSRCSFLSCRIRQIKRPKMRVLNRLSSLVLIILVASVLLILMNVVVLHKIWQEQVNLREGPMKMLLAPAPPIDDINLNIDSKNDVNPNINGDAKIDSPQRQIVANLPLNPITNVKSGPTLWIHAKQLESGYLKHVFNVFESLGFATNGGENNWDVLWSHEYPFEELDHVIRRMKPGQKVNHFPGSGYITNKVSLATSEFKFVPKAFKLPEGKTKFQNYIKRFPNKLWVQKSNNHRGIRILAPNELDLSKEGTFVQEYISDPLLIDGHKFDIGVYAVLTSINPIRAYVVETEALFRFCPVKYYPFDASNVDKYVVGDIYTALWKIPTFYKLYKQRGFTFKESFNYYLKSQGQSPKEFWDKLKMAIASVYIEKEKFLIQANSHFKSSRNFFELVRFDFVLDKDFNIYLMEANMSPNLSSRTHEENARLYEHVIFNILSVVGIASRAALNFPNIVLDDDNMEVSDADINVFSDRCMAPECKSSNCTLWKCRLCNYCMTPREKLIAKMAYLEHINRGNTRRILPPVADTAEELAILTQTQISQESEENKFMSLWFLGQCQRDATWCH</sequence>
<keyword evidence="1" id="KW-0472">Membrane</keyword>
<evidence type="ECO:0000313" key="3">
    <source>
        <dbReference type="RefSeq" id="XP_036368574.1"/>
    </source>
</evidence>
<reference evidence="3" key="1">
    <citation type="submission" date="2025-08" db="UniProtKB">
        <authorList>
            <consortium name="RefSeq"/>
        </authorList>
    </citation>
    <scope>IDENTIFICATION</scope>
</reference>
<protein>
    <submittedName>
        <fullName evidence="3">Probable tubulin polyglutamylase ttll-15 isoform X1</fullName>
    </submittedName>
</protein>
<keyword evidence="2" id="KW-1185">Reference proteome</keyword>
<dbReference type="SUPFAM" id="SSF56059">
    <property type="entry name" value="Glutathione synthetase ATP-binding domain-like"/>
    <property type="match status" value="1"/>
</dbReference>
<keyword evidence="1" id="KW-1133">Transmembrane helix</keyword>
<feature type="transmembrane region" description="Helical" evidence="1">
    <location>
        <begin position="42"/>
        <end position="64"/>
    </location>
</feature>
<accession>A0A7E6FLL7</accession>
<dbReference type="Gene3D" id="3.30.470.20">
    <property type="entry name" value="ATP-grasp fold, B domain"/>
    <property type="match status" value="1"/>
</dbReference>
<dbReference type="AlphaFoldDB" id="A0A7E6FLL7"/>
<name>A0A7E6FLL7_9MOLL</name>
<dbReference type="InterPro" id="IPR053317">
    <property type="entry name" value="Tubulin_polyglutamylase"/>
</dbReference>
<dbReference type="InterPro" id="IPR004344">
    <property type="entry name" value="TTL/TTLL_fam"/>
</dbReference>
<evidence type="ECO:0000313" key="2">
    <source>
        <dbReference type="Proteomes" id="UP000515154"/>
    </source>
</evidence>